<feature type="domain" description="YbaK/aminoacyl-tRNA synthetase-associated" evidence="1">
    <location>
        <begin position="28"/>
        <end position="145"/>
    </location>
</feature>
<evidence type="ECO:0000313" key="2">
    <source>
        <dbReference type="EMBL" id="GHD55155.1"/>
    </source>
</evidence>
<dbReference type="Pfam" id="PF04073">
    <property type="entry name" value="tRNA_edit"/>
    <property type="match status" value="1"/>
</dbReference>
<dbReference type="InterPro" id="IPR036754">
    <property type="entry name" value="YbaK/aa-tRNA-synt-asso_dom_sf"/>
</dbReference>
<sequence>MASESQLRVAAALDAAGIETRIVEFDASTRTSADAAAAIGCSVAQIAKSVILRAKVSERHVLVVTSGANRVDEKAVAALVGEKIGRADADFVRARTGFVIGGVAPIAHAETPITLIDEDLLAHAELWAAAGTPNSVFALAPDHLVALTGGRVAKVKEDTQP</sequence>
<gene>
    <name evidence="2" type="ORF">GCM10007350_00410</name>
</gene>
<dbReference type="PANTHER" id="PTHR30411:SF1">
    <property type="entry name" value="CYTOPLASMIC PROTEIN"/>
    <property type="match status" value="1"/>
</dbReference>
<reference evidence="3" key="1">
    <citation type="journal article" date="2019" name="Int. J. Syst. Evol. Microbiol.">
        <title>The Global Catalogue of Microorganisms (GCM) 10K type strain sequencing project: providing services to taxonomists for standard genome sequencing and annotation.</title>
        <authorList>
            <consortium name="The Broad Institute Genomics Platform"/>
            <consortium name="The Broad Institute Genome Sequencing Center for Infectious Disease"/>
            <person name="Wu L."/>
            <person name="Ma J."/>
        </authorList>
    </citation>
    <scope>NUCLEOTIDE SEQUENCE [LARGE SCALE GENOMIC DNA]</scope>
    <source>
        <strain evidence="3">KCTC 23701</strain>
    </source>
</reference>
<accession>A0ABQ3GVW2</accession>
<dbReference type="Proteomes" id="UP000604737">
    <property type="component" value="Unassembled WGS sequence"/>
</dbReference>
<name>A0ABQ3GVW2_9NEIS</name>
<dbReference type="SUPFAM" id="SSF55826">
    <property type="entry name" value="YbaK/ProRS associated domain"/>
    <property type="match status" value="1"/>
</dbReference>
<proteinExistence type="predicted"/>
<dbReference type="Gene3D" id="3.90.960.10">
    <property type="entry name" value="YbaK/aminoacyl-tRNA synthetase-associated domain"/>
    <property type="match status" value="1"/>
</dbReference>
<keyword evidence="3" id="KW-1185">Reference proteome</keyword>
<comment type="caution">
    <text evidence="2">The sequence shown here is derived from an EMBL/GenBank/DDBJ whole genome shotgun (WGS) entry which is preliminary data.</text>
</comment>
<protein>
    <submittedName>
        <fullName evidence="2">Cys-tRNA(Pro)/cys-tRNA(Cys) deacylase</fullName>
    </submittedName>
</protein>
<evidence type="ECO:0000259" key="1">
    <source>
        <dbReference type="Pfam" id="PF04073"/>
    </source>
</evidence>
<organism evidence="2 3">
    <name type="scientific">Jeongeupia chitinilytica</name>
    <dbReference type="NCBI Taxonomy" id="1041641"/>
    <lineage>
        <taxon>Bacteria</taxon>
        <taxon>Pseudomonadati</taxon>
        <taxon>Pseudomonadota</taxon>
        <taxon>Betaproteobacteria</taxon>
        <taxon>Neisseriales</taxon>
        <taxon>Chitinibacteraceae</taxon>
        <taxon>Jeongeupia</taxon>
    </lineage>
</organism>
<dbReference type="PANTHER" id="PTHR30411">
    <property type="entry name" value="CYTOPLASMIC PROTEIN"/>
    <property type="match status" value="1"/>
</dbReference>
<dbReference type="EMBL" id="BMYO01000001">
    <property type="protein sequence ID" value="GHD55155.1"/>
    <property type="molecule type" value="Genomic_DNA"/>
</dbReference>
<dbReference type="CDD" id="cd04333">
    <property type="entry name" value="ProX_deacylase"/>
    <property type="match status" value="1"/>
</dbReference>
<dbReference type="RefSeq" id="WP_189458142.1">
    <property type="nucleotide sequence ID" value="NZ_BMYO01000001.1"/>
</dbReference>
<dbReference type="InterPro" id="IPR007214">
    <property type="entry name" value="YbaK/aa-tRNA-synth-assoc-dom"/>
</dbReference>
<evidence type="ECO:0000313" key="3">
    <source>
        <dbReference type="Proteomes" id="UP000604737"/>
    </source>
</evidence>